<keyword evidence="1" id="KW-1185">Reference proteome</keyword>
<name>A0ABM1W2Y3_APLCA</name>
<accession>A0ABM1W2Y3</accession>
<proteinExistence type="predicted"/>
<evidence type="ECO:0000313" key="1">
    <source>
        <dbReference type="Proteomes" id="UP000694888"/>
    </source>
</evidence>
<protein>
    <submittedName>
        <fullName evidence="2">Uncharacterized protein LOC118478825</fullName>
    </submittedName>
</protein>
<dbReference type="GeneID" id="118478825"/>
<evidence type="ECO:0000313" key="2">
    <source>
        <dbReference type="RefSeq" id="XP_035829026.1"/>
    </source>
</evidence>
<dbReference type="RefSeq" id="XP_035829026.1">
    <property type="nucleotide sequence ID" value="XM_035973133.1"/>
</dbReference>
<dbReference type="Proteomes" id="UP000694888">
    <property type="component" value="Unplaced"/>
</dbReference>
<sequence length="130" mass="14282">MSNPHKKISSLTDKNAALNIVLLMSGFFLLSFLPVSMADNCGWPTEPQILMLDVFFQSPTISSLNMSNMESCTTTFVSQFDAGFLDYKQAGVILVTDRFNLSRSGSCSADTERLVISDLKHPEGESSLFS</sequence>
<gene>
    <name evidence="2" type="primary">LOC118478825</name>
</gene>
<organism evidence="1 2">
    <name type="scientific">Aplysia californica</name>
    <name type="common">California sea hare</name>
    <dbReference type="NCBI Taxonomy" id="6500"/>
    <lineage>
        <taxon>Eukaryota</taxon>
        <taxon>Metazoa</taxon>
        <taxon>Spiralia</taxon>
        <taxon>Lophotrochozoa</taxon>
        <taxon>Mollusca</taxon>
        <taxon>Gastropoda</taxon>
        <taxon>Heterobranchia</taxon>
        <taxon>Euthyneura</taxon>
        <taxon>Tectipleura</taxon>
        <taxon>Aplysiida</taxon>
        <taxon>Aplysioidea</taxon>
        <taxon>Aplysiidae</taxon>
        <taxon>Aplysia</taxon>
    </lineage>
</organism>
<reference evidence="2" key="1">
    <citation type="submission" date="2025-08" db="UniProtKB">
        <authorList>
            <consortium name="RefSeq"/>
        </authorList>
    </citation>
    <scope>IDENTIFICATION</scope>
</reference>